<reference evidence="3" key="1">
    <citation type="journal article" date="2023" name="Mol. Phylogenet. Evol.">
        <title>Genome-scale phylogeny and comparative genomics of the fungal order Sordariales.</title>
        <authorList>
            <person name="Hensen N."/>
            <person name="Bonometti L."/>
            <person name="Westerberg I."/>
            <person name="Brannstrom I.O."/>
            <person name="Guillou S."/>
            <person name="Cros-Aarteil S."/>
            <person name="Calhoun S."/>
            <person name="Haridas S."/>
            <person name="Kuo A."/>
            <person name="Mondo S."/>
            <person name="Pangilinan J."/>
            <person name="Riley R."/>
            <person name="LaButti K."/>
            <person name="Andreopoulos B."/>
            <person name="Lipzen A."/>
            <person name="Chen C."/>
            <person name="Yan M."/>
            <person name="Daum C."/>
            <person name="Ng V."/>
            <person name="Clum A."/>
            <person name="Steindorff A."/>
            <person name="Ohm R.A."/>
            <person name="Martin F."/>
            <person name="Silar P."/>
            <person name="Natvig D.O."/>
            <person name="Lalanne C."/>
            <person name="Gautier V."/>
            <person name="Ament-Velasquez S.L."/>
            <person name="Kruys A."/>
            <person name="Hutchinson M.I."/>
            <person name="Powell A.J."/>
            <person name="Barry K."/>
            <person name="Miller A.N."/>
            <person name="Grigoriev I.V."/>
            <person name="Debuchy R."/>
            <person name="Gladieux P."/>
            <person name="Hiltunen Thoren M."/>
            <person name="Johannesson H."/>
        </authorList>
    </citation>
    <scope>NUCLEOTIDE SEQUENCE</scope>
    <source>
        <strain evidence="3">PSN293</strain>
    </source>
</reference>
<feature type="coiled-coil region" evidence="1">
    <location>
        <begin position="66"/>
        <end position="100"/>
    </location>
</feature>
<accession>A0AAN6Y761</accession>
<dbReference type="EMBL" id="MU858125">
    <property type="protein sequence ID" value="KAK4212555.1"/>
    <property type="molecule type" value="Genomic_DNA"/>
</dbReference>
<evidence type="ECO:0000256" key="1">
    <source>
        <dbReference type="SAM" id="Coils"/>
    </source>
</evidence>
<sequence length="281" mass="31584">MSETQHPSPLSPAPPRQPQLQVWFLHIVEQPHRTRLRQELRELGNWARITALMVLRLIELQQQGDARAIQEKVNRAFGEARDARREAERAMAQILDEEADLFGTERRRPGDWPESLGRMQGPENPWRMREPEAVEDPGWAAWPAETPPEEEGGHFRLLSIDWPTRIRAPQSLEFLLRDSTPPPSKAANITAAAIRDKAEARQKQEERGTLRSDSEAGGELALLAVSRSASVEVLAVPVSADTSYITSTSDNSEPEITDLRDLPGTPDNAESELADTWPFQQ</sequence>
<keyword evidence="4" id="KW-1185">Reference proteome</keyword>
<gene>
    <name evidence="3" type="ORF">QBC37DRAFT_401437</name>
</gene>
<dbReference type="Proteomes" id="UP001301769">
    <property type="component" value="Unassembled WGS sequence"/>
</dbReference>
<feature type="compositionally biased region" description="Polar residues" evidence="2">
    <location>
        <begin position="240"/>
        <end position="251"/>
    </location>
</feature>
<feature type="region of interest" description="Disordered" evidence="2">
    <location>
        <begin position="240"/>
        <end position="281"/>
    </location>
</feature>
<proteinExistence type="predicted"/>
<dbReference type="AlphaFoldDB" id="A0AAN6Y761"/>
<protein>
    <submittedName>
        <fullName evidence="3">Uncharacterized protein</fullName>
    </submittedName>
</protein>
<feature type="region of interest" description="Disordered" evidence="2">
    <location>
        <begin position="105"/>
        <end position="128"/>
    </location>
</feature>
<evidence type="ECO:0000313" key="4">
    <source>
        <dbReference type="Proteomes" id="UP001301769"/>
    </source>
</evidence>
<reference evidence="3" key="2">
    <citation type="submission" date="2023-05" db="EMBL/GenBank/DDBJ databases">
        <authorList>
            <consortium name="Lawrence Berkeley National Laboratory"/>
            <person name="Steindorff A."/>
            <person name="Hensen N."/>
            <person name="Bonometti L."/>
            <person name="Westerberg I."/>
            <person name="Brannstrom I.O."/>
            <person name="Guillou S."/>
            <person name="Cros-Aarteil S."/>
            <person name="Calhoun S."/>
            <person name="Haridas S."/>
            <person name="Kuo A."/>
            <person name="Mondo S."/>
            <person name="Pangilinan J."/>
            <person name="Riley R."/>
            <person name="Labutti K."/>
            <person name="Andreopoulos B."/>
            <person name="Lipzen A."/>
            <person name="Chen C."/>
            <person name="Yanf M."/>
            <person name="Daum C."/>
            <person name="Ng V."/>
            <person name="Clum A."/>
            <person name="Ohm R."/>
            <person name="Martin F."/>
            <person name="Silar P."/>
            <person name="Natvig D."/>
            <person name="Lalanne C."/>
            <person name="Gautier V."/>
            <person name="Ament-Velasquez S.L."/>
            <person name="Kruys A."/>
            <person name="Hutchinson M.I."/>
            <person name="Powell A.J."/>
            <person name="Barry K."/>
            <person name="Miller A.N."/>
            <person name="Grigoriev I.V."/>
            <person name="Debuchy R."/>
            <person name="Gladieux P."/>
            <person name="Thoren M.H."/>
            <person name="Johannesson H."/>
        </authorList>
    </citation>
    <scope>NUCLEOTIDE SEQUENCE</scope>
    <source>
        <strain evidence="3">PSN293</strain>
    </source>
</reference>
<evidence type="ECO:0000256" key="2">
    <source>
        <dbReference type="SAM" id="MobiDB-lite"/>
    </source>
</evidence>
<keyword evidence="1" id="KW-0175">Coiled coil</keyword>
<name>A0AAN6Y761_9PEZI</name>
<comment type="caution">
    <text evidence="3">The sequence shown here is derived from an EMBL/GenBank/DDBJ whole genome shotgun (WGS) entry which is preliminary data.</text>
</comment>
<organism evidence="3 4">
    <name type="scientific">Rhypophila decipiens</name>
    <dbReference type="NCBI Taxonomy" id="261697"/>
    <lineage>
        <taxon>Eukaryota</taxon>
        <taxon>Fungi</taxon>
        <taxon>Dikarya</taxon>
        <taxon>Ascomycota</taxon>
        <taxon>Pezizomycotina</taxon>
        <taxon>Sordariomycetes</taxon>
        <taxon>Sordariomycetidae</taxon>
        <taxon>Sordariales</taxon>
        <taxon>Naviculisporaceae</taxon>
        <taxon>Rhypophila</taxon>
    </lineage>
</organism>
<evidence type="ECO:0000313" key="3">
    <source>
        <dbReference type="EMBL" id="KAK4212555.1"/>
    </source>
</evidence>